<dbReference type="Proteomes" id="UP001549749">
    <property type="component" value="Unassembled WGS sequence"/>
</dbReference>
<dbReference type="Gene3D" id="3.20.20.80">
    <property type="entry name" value="Glycosidases"/>
    <property type="match status" value="1"/>
</dbReference>
<dbReference type="RefSeq" id="WP_354662931.1">
    <property type="nucleotide sequence ID" value="NZ_JBEXAC010000002.1"/>
</dbReference>
<name>A0ABV2TBG4_9BACT</name>
<reference evidence="1 2" key="1">
    <citation type="submission" date="2024-06" db="EMBL/GenBank/DDBJ databases">
        <title>Chitinophaga defluvii sp. nov., isolated from municipal sewage.</title>
        <authorList>
            <person name="Zhang L."/>
        </authorList>
    </citation>
    <scope>NUCLEOTIDE SEQUENCE [LARGE SCALE GENOMIC DNA]</scope>
    <source>
        <strain evidence="1 2">H8</strain>
    </source>
</reference>
<accession>A0ABV2TBG4</accession>
<keyword evidence="2" id="KW-1185">Reference proteome</keyword>
<comment type="caution">
    <text evidence="1">The sequence shown here is derived from an EMBL/GenBank/DDBJ whole genome shotgun (WGS) entry which is preliminary data.</text>
</comment>
<gene>
    <name evidence="1" type="ORF">ABR189_23470</name>
</gene>
<dbReference type="EMBL" id="JBEXAC010000002">
    <property type="protein sequence ID" value="MET7000371.1"/>
    <property type="molecule type" value="Genomic_DNA"/>
</dbReference>
<dbReference type="PANTHER" id="PTHR41244:SF1">
    <property type="entry name" value="GLYCOSYLTRANSFERASE"/>
    <property type="match status" value="1"/>
</dbReference>
<dbReference type="InterPro" id="IPR032719">
    <property type="entry name" value="WbsX"/>
</dbReference>
<sequence length="407" mass="47289">MKNTFVHLFLIFLLSGFNGYSQIKTGTKKKAAGSEYYLAAYIWPSCHHDQRFGNMLWPEGQGEWEVIKKGTPRFEGHYQPKQPLWGYEMDNDPAVMEKWIDAATDHHVNVFIFDWYWFDDGPFLESSLNDGFLKAKNNNKMKFYLMWANHDVKRNYWNVHKFSKDESILWHGPVGRPEFNNIVKRVISKYFKKDNYFKINGAPVFYVFDLNNLVKGLGGLQQTKEALNYFRDEVKKAGFPDLHFQVRAGGEMEPGILHASLSEGKDINGVVDFLGINSVTKYGWGQKEDYLALGKESMEKRKLLDQKLEVPYFPNVSIGYDDTPRFPASGKKEVVNYHNTPESFGAFLQKAKDYCDAHPDQPKLITVFSWNEWVEGSYLLPDLKNGFQYLQQVKKVMSGEYDKYSRK</sequence>
<dbReference type="Pfam" id="PF14307">
    <property type="entry name" value="Glyco_tran_WbsX"/>
    <property type="match status" value="1"/>
</dbReference>
<dbReference type="PANTHER" id="PTHR41244">
    <property type="entry name" value="RHAMNAN SYNTHESIS F"/>
    <property type="match status" value="1"/>
</dbReference>
<proteinExistence type="predicted"/>
<organism evidence="1 2">
    <name type="scientific">Chitinophaga defluvii</name>
    <dbReference type="NCBI Taxonomy" id="3163343"/>
    <lineage>
        <taxon>Bacteria</taxon>
        <taxon>Pseudomonadati</taxon>
        <taxon>Bacteroidota</taxon>
        <taxon>Chitinophagia</taxon>
        <taxon>Chitinophagales</taxon>
        <taxon>Chitinophagaceae</taxon>
        <taxon>Chitinophaga</taxon>
    </lineage>
</organism>
<evidence type="ECO:0000313" key="2">
    <source>
        <dbReference type="Proteomes" id="UP001549749"/>
    </source>
</evidence>
<dbReference type="CDD" id="cd11579">
    <property type="entry name" value="Glyco_tran_WbsX"/>
    <property type="match status" value="1"/>
</dbReference>
<protein>
    <submittedName>
        <fullName evidence="1">Glycoside hydrolase family 99-like domain-containing protein</fullName>
    </submittedName>
</protein>
<evidence type="ECO:0000313" key="1">
    <source>
        <dbReference type="EMBL" id="MET7000371.1"/>
    </source>
</evidence>